<evidence type="ECO:0000256" key="11">
    <source>
        <dbReference type="SAM" id="Phobius"/>
    </source>
</evidence>
<dbReference type="PRINTS" id="PR00762">
    <property type="entry name" value="CLCHANNEL"/>
</dbReference>
<evidence type="ECO:0000313" key="14">
    <source>
        <dbReference type="Proteomes" id="UP001064971"/>
    </source>
</evidence>
<dbReference type="InterPro" id="IPR036721">
    <property type="entry name" value="RCK_C_sf"/>
</dbReference>
<keyword evidence="6 11" id="KW-0472">Membrane</keyword>
<dbReference type="RefSeq" id="WP_264777168.1">
    <property type="nucleotide sequence ID" value="NZ_AP026560.1"/>
</dbReference>
<feature type="transmembrane region" description="Helical" evidence="11">
    <location>
        <begin position="169"/>
        <end position="192"/>
    </location>
</feature>
<evidence type="ECO:0000256" key="4">
    <source>
        <dbReference type="ARBA" id="ARBA00022989"/>
    </source>
</evidence>
<dbReference type="InterPro" id="IPR001807">
    <property type="entry name" value="ClC"/>
</dbReference>
<evidence type="ECO:0000313" key="13">
    <source>
        <dbReference type="EMBL" id="BDP41401.1"/>
    </source>
</evidence>
<dbReference type="Gene3D" id="1.10.3080.10">
    <property type="entry name" value="Clc chloride channel"/>
    <property type="match status" value="1"/>
</dbReference>
<comment type="subcellular location">
    <subcellularLocation>
        <location evidence="1">Membrane</location>
        <topology evidence="1">Multi-pass membrane protein</topology>
    </subcellularLocation>
</comment>
<name>A0ABM8ACB8_9DEIO</name>
<organism evidence="13 14">
    <name type="scientific">Deinococcus aetherius</name>
    <dbReference type="NCBI Taxonomy" id="200252"/>
    <lineage>
        <taxon>Bacteria</taxon>
        <taxon>Thermotogati</taxon>
        <taxon>Deinococcota</taxon>
        <taxon>Deinococci</taxon>
        <taxon>Deinococcales</taxon>
        <taxon>Deinococcaceae</taxon>
        <taxon>Deinococcus</taxon>
    </lineage>
</organism>
<evidence type="ECO:0000256" key="7">
    <source>
        <dbReference type="ARBA" id="ARBA00023173"/>
    </source>
</evidence>
<keyword evidence="7" id="KW-0869">Chloride channel</keyword>
<evidence type="ECO:0000256" key="8">
    <source>
        <dbReference type="ARBA" id="ARBA00023214"/>
    </source>
</evidence>
<feature type="transmembrane region" description="Helical" evidence="11">
    <location>
        <begin position="280"/>
        <end position="301"/>
    </location>
</feature>
<feature type="transmembrane region" description="Helical" evidence="11">
    <location>
        <begin position="369"/>
        <end position="394"/>
    </location>
</feature>
<dbReference type="PANTHER" id="PTHR43427">
    <property type="entry name" value="CHLORIDE CHANNEL PROTEIN CLC-E"/>
    <property type="match status" value="1"/>
</dbReference>
<evidence type="ECO:0000256" key="1">
    <source>
        <dbReference type="ARBA" id="ARBA00004141"/>
    </source>
</evidence>
<dbReference type="SUPFAM" id="SSF81340">
    <property type="entry name" value="Clc chloride channel"/>
    <property type="match status" value="1"/>
</dbReference>
<dbReference type="InterPro" id="IPR014743">
    <property type="entry name" value="Cl-channel_core"/>
</dbReference>
<reference evidence="13" key="1">
    <citation type="submission" date="2022-07" db="EMBL/GenBank/DDBJ databases">
        <title>Complete Genome Sequence of the Radioresistant Bacterium Deinococcus aetherius ST0316, Isolated from the Air Dust collected in Lower Stratosphere above Japan.</title>
        <authorList>
            <person name="Satoh K."/>
            <person name="Hagiwara K."/>
            <person name="Katsumata K."/>
            <person name="Kubo A."/>
            <person name="Yokobori S."/>
            <person name="Yamagishi A."/>
            <person name="Oono Y."/>
            <person name="Narumi I."/>
        </authorList>
    </citation>
    <scope>NUCLEOTIDE SEQUENCE</scope>
    <source>
        <strain evidence="13">ST0316</strain>
    </source>
</reference>
<evidence type="ECO:0000256" key="2">
    <source>
        <dbReference type="ARBA" id="ARBA00022448"/>
    </source>
</evidence>
<keyword evidence="8" id="KW-0868">Chloride</keyword>
<keyword evidence="2" id="KW-0813">Transport</keyword>
<dbReference type="Pfam" id="PF02080">
    <property type="entry name" value="TrkA_C"/>
    <property type="match status" value="1"/>
</dbReference>
<evidence type="ECO:0000256" key="5">
    <source>
        <dbReference type="ARBA" id="ARBA00023065"/>
    </source>
</evidence>
<keyword evidence="4 11" id="KW-1133">Transmembrane helix</keyword>
<dbReference type="EMBL" id="AP026560">
    <property type="protein sequence ID" value="BDP41401.1"/>
    <property type="molecule type" value="Genomic_DNA"/>
</dbReference>
<dbReference type="PANTHER" id="PTHR43427:SF6">
    <property type="entry name" value="CHLORIDE CHANNEL PROTEIN CLC-E"/>
    <property type="match status" value="1"/>
</dbReference>
<evidence type="ECO:0000259" key="12">
    <source>
        <dbReference type="PROSITE" id="PS51202"/>
    </source>
</evidence>
<dbReference type="Pfam" id="PF00654">
    <property type="entry name" value="Voltage_CLC"/>
    <property type="match status" value="1"/>
</dbReference>
<feature type="transmembrane region" description="Helical" evidence="11">
    <location>
        <begin position="67"/>
        <end position="94"/>
    </location>
</feature>
<protein>
    <recommendedName>
        <fullName evidence="12">RCK C-terminal domain-containing protein</fullName>
    </recommendedName>
</protein>
<proteinExistence type="predicted"/>
<feature type="transmembrane region" description="Helical" evidence="11">
    <location>
        <begin position="21"/>
        <end position="41"/>
    </location>
</feature>
<evidence type="ECO:0000256" key="3">
    <source>
        <dbReference type="ARBA" id="ARBA00022692"/>
    </source>
</evidence>
<sequence>MLPVRSPLPRAVRTRLETGRLVVLSVVLGALVGGLCIPLRLGLDLLLRLGAEVTGYSPPGTPGEGGLLMAFVGTALPWGLLALPLVGAACAWLVPRDTGDPLAQLVGGYHARGQWPAPPRQLLTLAGTLLGYGVGLLVGRDAPFTVVGQLGARVLRRATRLDAVETRTLTLAGAAAGLGAVLHAPLAAAVLVTEVLYRRFEFEFEVLMPCVLASVAAYAVYGAVFGFTPLFSVEALQVPGLPQGLRLAGVALAVTLAGWASLLACRVVPGSWTTGPQRVVLGGAFGLLTAALAALGTPAVLGDGSGWVQLGLAGLLGPEAVGVGAWRWLLLALGARLAFGGGVLPSVGVGGLLGTGLATWLGVDPAVGALVGAVAFLTTTLNVPVAAALLAVAWGGDAMLPTALLTAGLAHLISGESGLLPGQARSRAASAVHAGGAVTLLPEGVRLAPRRSPDGATGTPLDAPAGPGSPTPLASDRELYRRAVPTGWQGARLSVLALPPGVEVVGVVREGTVRLPRPELRLTTEDELVFLARPEAYAALEGVLRLPG</sequence>
<feature type="transmembrane region" description="Helical" evidence="11">
    <location>
        <begin position="122"/>
        <end position="139"/>
    </location>
</feature>
<dbReference type="InterPro" id="IPR006037">
    <property type="entry name" value="RCK_C"/>
</dbReference>
<dbReference type="PROSITE" id="PS51202">
    <property type="entry name" value="RCK_C"/>
    <property type="match status" value="1"/>
</dbReference>
<feature type="transmembrane region" description="Helical" evidence="11">
    <location>
        <begin position="204"/>
        <end position="227"/>
    </location>
</feature>
<gene>
    <name evidence="13" type="ORF">DAETH_13700</name>
</gene>
<feature type="transmembrane region" description="Helical" evidence="11">
    <location>
        <begin position="307"/>
        <end position="330"/>
    </location>
</feature>
<keyword evidence="9" id="KW-0407">Ion channel</keyword>
<evidence type="ECO:0000256" key="9">
    <source>
        <dbReference type="ARBA" id="ARBA00023303"/>
    </source>
</evidence>
<evidence type="ECO:0000256" key="10">
    <source>
        <dbReference type="SAM" id="MobiDB-lite"/>
    </source>
</evidence>
<feature type="transmembrane region" description="Helical" evidence="11">
    <location>
        <begin position="247"/>
        <end position="268"/>
    </location>
</feature>
<feature type="domain" description="RCK C-terminal" evidence="12">
    <location>
        <begin position="466"/>
        <end position="546"/>
    </location>
</feature>
<evidence type="ECO:0000256" key="6">
    <source>
        <dbReference type="ARBA" id="ARBA00023136"/>
    </source>
</evidence>
<accession>A0ABM8ACB8</accession>
<dbReference type="SUPFAM" id="SSF116726">
    <property type="entry name" value="TrkA C-terminal domain-like"/>
    <property type="match status" value="1"/>
</dbReference>
<dbReference type="Gene3D" id="3.30.70.1450">
    <property type="entry name" value="Regulator of K+ conductance, C-terminal domain"/>
    <property type="match status" value="1"/>
</dbReference>
<feature type="region of interest" description="Disordered" evidence="10">
    <location>
        <begin position="447"/>
        <end position="475"/>
    </location>
</feature>
<keyword evidence="3 11" id="KW-0812">Transmembrane</keyword>
<feature type="transmembrane region" description="Helical" evidence="11">
    <location>
        <begin position="337"/>
        <end position="363"/>
    </location>
</feature>
<keyword evidence="14" id="KW-1185">Reference proteome</keyword>
<keyword evidence="5" id="KW-0406">Ion transport</keyword>
<dbReference type="Proteomes" id="UP001064971">
    <property type="component" value="Chromosome"/>
</dbReference>
<dbReference type="InterPro" id="IPR050368">
    <property type="entry name" value="ClC-type_chloride_channel"/>
</dbReference>